<protein>
    <submittedName>
        <fullName evidence="2">Reverse transcriptase</fullName>
    </submittedName>
</protein>
<proteinExistence type="predicted"/>
<dbReference type="AlphaFoldDB" id="A0ABD1PRS1"/>
<evidence type="ECO:0000313" key="2">
    <source>
        <dbReference type="EMBL" id="KAL2466623.1"/>
    </source>
</evidence>
<keyword evidence="2" id="KW-0695">RNA-directed DNA polymerase</keyword>
<accession>A0ABD1PRS1</accession>
<evidence type="ECO:0000256" key="1">
    <source>
        <dbReference type="SAM" id="MobiDB-lite"/>
    </source>
</evidence>
<dbReference type="GO" id="GO:0003964">
    <property type="term" value="F:RNA-directed DNA polymerase activity"/>
    <property type="evidence" value="ECO:0007669"/>
    <property type="project" value="UniProtKB-KW"/>
</dbReference>
<reference evidence="3" key="1">
    <citation type="submission" date="2024-07" db="EMBL/GenBank/DDBJ databases">
        <title>Two chromosome-level genome assemblies of Korean endemic species Abeliophyllum distichum and Forsythia ovata (Oleaceae).</title>
        <authorList>
            <person name="Jang H."/>
        </authorList>
    </citation>
    <scope>NUCLEOTIDE SEQUENCE [LARGE SCALE GENOMIC DNA]</scope>
</reference>
<dbReference type="Pfam" id="PF08284">
    <property type="entry name" value="RVP_2"/>
    <property type="match status" value="1"/>
</dbReference>
<evidence type="ECO:0000313" key="3">
    <source>
        <dbReference type="Proteomes" id="UP001604336"/>
    </source>
</evidence>
<keyword evidence="2" id="KW-0548">Nucleotidyltransferase</keyword>
<keyword evidence="3" id="KW-1185">Reference proteome</keyword>
<dbReference type="EMBL" id="JBFOLK010000013">
    <property type="protein sequence ID" value="KAL2466623.1"/>
    <property type="molecule type" value="Genomic_DNA"/>
</dbReference>
<dbReference type="InterPro" id="IPR032567">
    <property type="entry name" value="RTL1-rel"/>
</dbReference>
<name>A0ABD1PRS1_9LAMI</name>
<dbReference type="PANTHER" id="PTHR15503">
    <property type="entry name" value="LDOC1 RELATED"/>
    <property type="match status" value="1"/>
</dbReference>
<dbReference type="Gene3D" id="2.40.70.10">
    <property type="entry name" value="Acid Proteases"/>
    <property type="match status" value="1"/>
</dbReference>
<dbReference type="Proteomes" id="UP001604336">
    <property type="component" value="Unassembled WGS sequence"/>
</dbReference>
<dbReference type="PANTHER" id="PTHR15503:SF45">
    <property type="entry name" value="RNA-DIRECTED DNA POLYMERASE HOMOLOG"/>
    <property type="match status" value="1"/>
</dbReference>
<organism evidence="2 3">
    <name type="scientific">Abeliophyllum distichum</name>
    <dbReference type="NCBI Taxonomy" id="126358"/>
    <lineage>
        <taxon>Eukaryota</taxon>
        <taxon>Viridiplantae</taxon>
        <taxon>Streptophyta</taxon>
        <taxon>Embryophyta</taxon>
        <taxon>Tracheophyta</taxon>
        <taxon>Spermatophyta</taxon>
        <taxon>Magnoliopsida</taxon>
        <taxon>eudicotyledons</taxon>
        <taxon>Gunneridae</taxon>
        <taxon>Pentapetalae</taxon>
        <taxon>asterids</taxon>
        <taxon>lamiids</taxon>
        <taxon>Lamiales</taxon>
        <taxon>Oleaceae</taxon>
        <taxon>Forsythieae</taxon>
        <taxon>Abeliophyllum</taxon>
    </lineage>
</organism>
<comment type="caution">
    <text evidence="2">The sequence shown here is derived from an EMBL/GenBank/DDBJ whole genome shotgun (WGS) entry which is preliminary data.</text>
</comment>
<gene>
    <name evidence="2" type="ORF">Adt_42474</name>
</gene>
<sequence>MTQKRKIGRIRIGTKIQASSRDRIKVPSKGQSSNSIPQCPKCKKNHSGDYHFGKNICYRCGELGYYVLQCQAKPTKVNDQANKVKARVFAMTYEEVSMPSWRTIETDKLARAVQIDFDGLGLSVDLHAISMRDFDIILGMDWLGSNRATIVCFEKEVIF</sequence>
<dbReference type="InterPro" id="IPR021109">
    <property type="entry name" value="Peptidase_aspartic_dom_sf"/>
</dbReference>
<keyword evidence="2" id="KW-0808">Transferase</keyword>
<feature type="region of interest" description="Disordered" evidence="1">
    <location>
        <begin position="18"/>
        <end position="40"/>
    </location>
</feature>